<gene>
    <name evidence="2" type="ORF">QTG54_010150</name>
</gene>
<sequence length="203" mass="22492">MEILNIDAATSSTAVNPNNNTVRPNNISANPNVVSPTASGRVDEEEDNIGIDIIDLTQHDNDSRDSDQPHTSTGTLRRSQRTRRPALRNLTEDTAADGDSDDYVETQTSNQETNTSLRRSKRQSQSADGDMSRRINRRIDGNDERDERDDTLSLQQVPNANAPPSISSPSAVSANHLWKEAISEEGLNVWRIRCYMTESKTNG</sequence>
<accession>A0AAD8Y388</accession>
<comment type="caution">
    <text evidence="2">The sequence shown here is derived from an EMBL/GenBank/DDBJ whole genome shotgun (WGS) entry which is preliminary data.</text>
</comment>
<dbReference type="Proteomes" id="UP001224775">
    <property type="component" value="Unassembled WGS sequence"/>
</dbReference>
<keyword evidence="3" id="KW-1185">Reference proteome</keyword>
<feature type="compositionally biased region" description="Polar residues" evidence="1">
    <location>
        <begin position="27"/>
        <end position="38"/>
    </location>
</feature>
<reference evidence="2" key="1">
    <citation type="submission" date="2023-06" db="EMBL/GenBank/DDBJ databases">
        <title>Survivors Of The Sea: Transcriptome response of Skeletonema marinoi to long-term dormancy.</title>
        <authorList>
            <person name="Pinder M.I.M."/>
            <person name="Kourtchenko O."/>
            <person name="Robertson E.K."/>
            <person name="Larsson T."/>
            <person name="Maumus F."/>
            <person name="Osuna-Cruz C.M."/>
            <person name="Vancaester E."/>
            <person name="Stenow R."/>
            <person name="Vandepoele K."/>
            <person name="Ploug H."/>
            <person name="Bruchert V."/>
            <person name="Godhe A."/>
            <person name="Topel M."/>
        </authorList>
    </citation>
    <scope>NUCLEOTIDE SEQUENCE</scope>
    <source>
        <strain evidence="2">R05AC</strain>
    </source>
</reference>
<feature type="compositionally biased region" description="Acidic residues" evidence="1">
    <location>
        <begin position="94"/>
        <end position="104"/>
    </location>
</feature>
<feature type="region of interest" description="Disordered" evidence="1">
    <location>
        <begin position="1"/>
        <end position="170"/>
    </location>
</feature>
<proteinExistence type="predicted"/>
<feature type="compositionally biased region" description="Polar residues" evidence="1">
    <location>
        <begin position="105"/>
        <end position="127"/>
    </location>
</feature>
<feature type="compositionally biased region" description="Low complexity" evidence="1">
    <location>
        <begin position="157"/>
        <end position="170"/>
    </location>
</feature>
<feature type="compositionally biased region" description="Low complexity" evidence="1">
    <location>
        <begin position="15"/>
        <end position="26"/>
    </location>
</feature>
<dbReference type="EMBL" id="JATAAI010000019">
    <property type="protein sequence ID" value="KAK1738834.1"/>
    <property type="molecule type" value="Genomic_DNA"/>
</dbReference>
<evidence type="ECO:0000256" key="1">
    <source>
        <dbReference type="SAM" id="MobiDB-lite"/>
    </source>
</evidence>
<evidence type="ECO:0000313" key="3">
    <source>
        <dbReference type="Proteomes" id="UP001224775"/>
    </source>
</evidence>
<feature type="compositionally biased region" description="Basic and acidic residues" evidence="1">
    <location>
        <begin position="57"/>
        <end position="68"/>
    </location>
</feature>
<name>A0AAD8Y388_9STRA</name>
<feature type="compositionally biased region" description="Basic and acidic residues" evidence="1">
    <location>
        <begin position="130"/>
        <end position="142"/>
    </location>
</feature>
<dbReference type="AlphaFoldDB" id="A0AAD8Y388"/>
<evidence type="ECO:0000313" key="2">
    <source>
        <dbReference type="EMBL" id="KAK1738834.1"/>
    </source>
</evidence>
<protein>
    <submittedName>
        <fullName evidence="2">Uncharacterized protein</fullName>
    </submittedName>
</protein>
<organism evidence="2 3">
    <name type="scientific">Skeletonema marinoi</name>
    <dbReference type="NCBI Taxonomy" id="267567"/>
    <lineage>
        <taxon>Eukaryota</taxon>
        <taxon>Sar</taxon>
        <taxon>Stramenopiles</taxon>
        <taxon>Ochrophyta</taxon>
        <taxon>Bacillariophyta</taxon>
        <taxon>Coscinodiscophyceae</taxon>
        <taxon>Thalassiosirophycidae</taxon>
        <taxon>Thalassiosirales</taxon>
        <taxon>Skeletonemataceae</taxon>
        <taxon>Skeletonema</taxon>
        <taxon>Skeletonema marinoi-dohrnii complex</taxon>
    </lineage>
</organism>